<dbReference type="PANTHER" id="PTHR44688:SF16">
    <property type="entry name" value="DNA-BINDING TRANSCRIPTIONAL ACTIVATOR DEVR_DOSR"/>
    <property type="match status" value="1"/>
</dbReference>
<keyword evidence="7" id="KW-1185">Reference proteome</keyword>
<dbReference type="Gene3D" id="1.10.10.10">
    <property type="entry name" value="Winged helix-like DNA-binding domain superfamily/Winged helix DNA-binding domain"/>
    <property type="match status" value="1"/>
</dbReference>
<evidence type="ECO:0000259" key="4">
    <source>
        <dbReference type="PROSITE" id="PS50043"/>
    </source>
</evidence>
<dbReference type="SMART" id="SM00421">
    <property type="entry name" value="HTH_LUXR"/>
    <property type="match status" value="1"/>
</dbReference>
<evidence type="ECO:0000313" key="7">
    <source>
        <dbReference type="Proteomes" id="UP000009309"/>
    </source>
</evidence>
<feature type="domain" description="PAS" evidence="5">
    <location>
        <begin position="41"/>
        <end position="84"/>
    </location>
</feature>
<dbReference type="eggNOG" id="COG2197">
    <property type="taxonomic scope" value="Bacteria"/>
</dbReference>
<dbReference type="EMBL" id="CAIT01000005">
    <property type="protein sequence ID" value="CCH52681.1"/>
    <property type="molecule type" value="Genomic_DNA"/>
</dbReference>
<keyword evidence="3" id="KW-0804">Transcription</keyword>
<comment type="caution">
    <text evidence="6">The sequence shown here is derived from an EMBL/GenBank/DDBJ whole genome shotgun (WGS) entry which is preliminary data.</text>
</comment>
<evidence type="ECO:0000256" key="2">
    <source>
        <dbReference type="ARBA" id="ARBA00023125"/>
    </source>
</evidence>
<dbReference type="PRINTS" id="PR00038">
    <property type="entry name" value="HTHLUXR"/>
</dbReference>
<reference evidence="6 7" key="1">
    <citation type="journal article" date="2012" name="J. Bacteriol.">
        <title>Genome Sequence of the Filamentous Bacterium Fibrisoma limi BUZ 3T.</title>
        <authorList>
            <person name="Filippini M."/>
            <person name="Qi W."/>
            <person name="Jaenicke S."/>
            <person name="Goesmann A."/>
            <person name="Smits T.H."/>
            <person name="Bagheri H.C."/>
        </authorList>
    </citation>
    <scope>NUCLEOTIDE SEQUENCE [LARGE SCALE GENOMIC DNA]</scope>
    <source>
        <strain evidence="7">BUZ 3T</strain>
    </source>
</reference>
<dbReference type="PROSITE" id="PS50043">
    <property type="entry name" value="HTH_LUXR_2"/>
    <property type="match status" value="1"/>
</dbReference>
<dbReference type="InterPro" id="IPR000792">
    <property type="entry name" value="Tscrpt_reg_LuxR_C"/>
</dbReference>
<organism evidence="6 7">
    <name type="scientific">Fibrisoma limi BUZ 3</name>
    <dbReference type="NCBI Taxonomy" id="1185876"/>
    <lineage>
        <taxon>Bacteria</taxon>
        <taxon>Pseudomonadati</taxon>
        <taxon>Bacteroidota</taxon>
        <taxon>Cytophagia</taxon>
        <taxon>Cytophagales</taxon>
        <taxon>Spirosomataceae</taxon>
        <taxon>Fibrisoma</taxon>
    </lineage>
</organism>
<dbReference type="SUPFAM" id="SSF46894">
    <property type="entry name" value="C-terminal effector domain of the bipartite response regulators"/>
    <property type="match status" value="1"/>
</dbReference>
<evidence type="ECO:0000256" key="3">
    <source>
        <dbReference type="ARBA" id="ARBA00023163"/>
    </source>
</evidence>
<dbReference type="AlphaFoldDB" id="I2GFK6"/>
<dbReference type="PROSITE" id="PS50112">
    <property type="entry name" value="PAS"/>
    <property type="match status" value="1"/>
</dbReference>
<name>I2GFK6_9BACT</name>
<keyword evidence="2" id="KW-0238">DNA-binding</keyword>
<dbReference type="InterPro" id="IPR016032">
    <property type="entry name" value="Sig_transdc_resp-reg_C-effctor"/>
</dbReference>
<dbReference type="Pfam" id="PF00196">
    <property type="entry name" value="GerE"/>
    <property type="match status" value="1"/>
</dbReference>
<keyword evidence="1" id="KW-0805">Transcription regulation</keyword>
<evidence type="ECO:0000256" key="1">
    <source>
        <dbReference type="ARBA" id="ARBA00023015"/>
    </source>
</evidence>
<dbReference type="GO" id="GO:0006355">
    <property type="term" value="P:regulation of DNA-templated transcription"/>
    <property type="evidence" value="ECO:0007669"/>
    <property type="project" value="InterPro"/>
</dbReference>
<evidence type="ECO:0000313" key="6">
    <source>
        <dbReference type="EMBL" id="CCH52681.1"/>
    </source>
</evidence>
<evidence type="ECO:0000259" key="5">
    <source>
        <dbReference type="PROSITE" id="PS50112"/>
    </source>
</evidence>
<dbReference type="PANTHER" id="PTHR44688">
    <property type="entry name" value="DNA-BINDING TRANSCRIPTIONAL ACTIVATOR DEVR_DOSR"/>
    <property type="match status" value="1"/>
</dbReference>
<dbReference type="Proteomes" id="UP000009309">
    <property type="component" value="Unassembled WGS sequence"/>
</dbReference>
<dbReference type="InterPro" id="IPR035965">
    <property type="entry name" value="PAS-like_dom_sf"/>
</dbReference>
<dbReference type="GO" id="GO:0003677">
    <property type="term" value="F:DNA binding"/>
    <property type="evidence" value="ECO:0007669"/>
    <property type="project" value="UniProtKB-KW"/>
</dbReference>
<dbReference type="Gene3D" id="3.30.450.20">
    <property type="entry name" value="PAS domain"/>
    <property type="match status" value="1"/>
</dbReference>
<gene>
    <name evidence="6" type="ORF">BN8_01699</name>
</gene>
<sequence length="237" mass="27354">MMNEEQICISDPAEVVSVSLVEKLFPGWVVAHCLHHHNYRFLSHNGAAFFGLPADELHSKLFLDLFALIHPDDVDAYRRVIQKVDELLLGTEPTEINQYRFVMHYRLRRGGTYLSLHEERLFFANGIGQFESFALFKDVSAERLVNRVQLDWYRVDELGYRKLNSYVPTSADQGLTGREIEIIRLIKEGLSSKEIAERLCISINTVRNHRSNLFRKTQARNVVDLVKSTAFPEMALC</sequence>
<dbReference type="PROSITE" id="PS00622">
    <property type="entry name" value="HTH_LUXR_1"/>
    <property type="match status" value="1"/>
</dbReference>
<feature type="domain" description="HTH luxR-type" evidence="4">
    <location>
        <begin position="168"/>
        <end position="233"/>
    </location>
</feature>
<accession>I2GFK6</accession>
<dbReference type="InterPro" id="IPR036388">
    <property type="entry name" value="WH-like_DNA-bd_sf"/>
</dbReference>
<dbReference type="STRING" id="1185876.BN8_01699"/>
<proteinExistence type="predicted"/>
<dbReference type="SUPFAM" id="SSF55785">
    <property type="entry name" value="PYP-like sensor domain (PAS domain)"/>
    <property type="match status" value="1"/>
</dbReference>
<dbReference type="InterPro" id="IPR000014">
    <property type="entry name" value="PAS"/>
</dbReference>
<dbReference type="CDD" id="cd06170">
    <property type="entry name" value="LuxR_C_like"/>
    <property type="match status" value="1"/>
</dbReference>
<protein>
    <submittedName>
        <fullName evidence="6">Transcriptional regulator, LuxR family</fullName>
    </submittedName>
</protein>